<dbReference type="InterPro" id="IPR018376">
    <property type="entry name" value="Enoyl-CoA_hyd/isom_CS"/>
</dbReference>
<organism evidence="3 4">
    <name type="scientific">Bacillus thermotolerans</name>
    <name type="common">Quasibacillus thermotolerans</name>
    <dbReference type="NCBI Taxonomy" id="1221996"/>
    <lineage>
        <taxon>Bacteria</taxon>
        <taxon>Bacillati</taxon>
        <taxon>Bacillota</taxon>
        <taxon>Bacilli</taxon>
        <taxon>Bacillales</taxon>
        <taxon>Bacillaceae</taxon>
        <taxon>Bacillus</taxon>
    </lineage>
</organism>
<comment type="caution">
    <text evidence="3">The sequence shown here is derived from an EMBL/GenBank/DDBJ whole genome shotgun (WGS) entry which is preliminary data.</text>
</comment>
<dbReference type="Pfam" id="PF00378">
    <property type="entry name" value="ECH_1"/>
    <property type="match status" value="1"/>
</dbReference>
<dbReference type="GO" id="GO:0003824">
    <property type="term" value="F:catalytic activity"/>
    <property type="evidence" value="ECO:0007669"/>
    <property type="project" value="InterPro"/>
</dbReference>
<dbReference type="CDD" id="cd06558">
    <property type="entry name" value="crotonase-like"/>
    <property type="match status" value="1"/>
</dbReference>
<comment type="similarity">
    <text evidence="1 2">Belongs to the enoyl-CoA hydratase/isomerase family.</text>
</comment>
<dbReference type="Proteomes" id="UP000031563">
    <property type="component" value="Unassembled WGS sequence"/>
</dbReference>
<dbReference type="EMBL" id="JWIR02000024">
    <property type="protein sequence ID" value="KKB41159.1"/>
    <property type="molecule type" value="Genomic_DNA"/>
</dbReference>
<evidence type="ECO:0000256" key="2">
    <source>
        <dbReference type="RuleBase" id="RU003707"/>
    </source>
</evidence>
<dbReference type="AlphaFoldDB" id="A0A0F5I6A5"/>
<sequence length="257" mass="28023">MFETIRYNVENGVAWLYLNRPDKLNSFTAQMLREVKDAVKNASKDDEVRCIVITGEGRGFCAGQDLSEIEPNTDYGDMIRKHYAPVIKQIKACEKPIVAAVNGVAAGAGFSLALACDFRLLSEKASFVNAFVHIGLIPDSGNIYFLTQLVGQAKAAELAILGEKIPAGKAEELGLANRVIQAESFTDEVNEFASRLANMPTKAIGLIKRSLKAASTLSFEDYLEFEAQGQRTAALTADHQEGINAFLEKRTPVFTGK</sequence>
<dbReference type="PANTHER" id="PTHR43459">
    <property type="entry name" value="ENOYL-COA HYDRATASE"/>
    <property type="match status" value="1"/>
</dbReference>
<dbReference type="PROSITE" id="PS00166">
    <property type="entry name" value="ENOYL_COA_HYDRATASE"/>
    <property type="match status" value="1"/>
</dbReference>
<dbReference type="STRING" id="1221996.QY95_00866"/>
<evidence type="ECO:0000313" key="3">
    <source>
        <dbReference type="EMBL" id="KKB41159.1"/>
    </source>
</evidence>
<dbReference type="SUPFAM" id="SSF52096">
    <property type="entry name" value="ClpP/crotonase"/>
    <property type="match status" value="1"/>
</dbReference>
<evidence type="ECO:0000256" key="1">
    <source>
        <dbReference type="ARBA" id="ARBA00005254"/>
    </source>
</evidence>
<dbReference type="Gene3D" id="3.90.226.10">
    <property type="entry name" value="2-enoyl-CoA Hydratase, Chain A, domain 1"/>
    <property type="match status" value="1"/>
</dbReference>
<dbReference type="InterPro" id="IPR014748">
    <property type="entry name" value="Enoyl-CoA_hydra_C"/>
</dbReference>
<gene>
    <name evidence="3" type="ORF">QY95_00866</name>
</gene>
<proteinExistence type="inferred from homology"/>
<dbReference type="OrthoDB" id="9775794at2"/>
<dbReference type="RefSeq" id="WP_040047539.1">
    <property type="nucleotide sequence ID" value="NZ_JWIR02000024.1"/>
</dbReference>
<keyword evidence="4" id="KW-1185">Reference proteome</keyword>
<reference evidence="3" key="1">
    <citation type="submission" date="2015-02" db="EMBL/GenBank/DDBJ databases">
        <title>Genome Assembly of Bacillaceae bacterium MTCC 8252.</title>
        <authorList>
            <person name="Verma A."/>
            <person name="Khatri I."/>
            <person name="Mual P."/>
            <person name="Subramanian S."/>
            <person name="Krishnamurthi S."/>
        </authorList>
    </citation>
    <scope>NUCLEOTIDE SEQUENCE [LARGE SCALE GENOMIC DNA]</scope>
    <source>
        <strain evidence="3">MTCC 8252</strain>
    </source>
</reference>
<name>A0A0F5I6A5_BACTR</name>
<dbReference type="InterPro" id="IPR029045">
    <property type="entry name" value="ClpP/crotonase-like_dom_sf"/>
</dbReference>
<protein>
    <submittedName>
        <fullName evidence="3">Enoyl-CoA hydratase</fullName>
    </submittedName>
</protein>
<accession>A0A0F5I6A5</accession>
<evidence type="ECO:0000313" key="4">
    <source>
        <dbReference type="Proteomes" id="UP000031563"/>
    </source>
</evidence>
<dbReference type="Gene3D" id="1.10.12.10">
    <property type="entry name" value="Lyase 2-enoyl-coa Hydratase, Chain A, domain 2"/>
    <property type="match status" value="1"/>
</dbReference>
<dbReference type="PANTHER" id="PTHR43459:SF1">
    <property type="entry name" value="EG:BACN32G11.4 PROTEIN"/>
    <property type="match status" value="1"/>
</dbReference>
<dbReference type="InterPro" id="IPR001753">
    <property type="entry name" value="Enoyl-CoA_hydra/iso"/>
</dbReference>